<keyword evidence="2" id="KW-0479">Metal-binding</keyword>
<dbReference type="InterPro" id="IPR036264">
    <property type="entry name" value="Bact_exopeptidase_dim_dom"/>
</dbReference>
<dbReference type="EMBL" id="WNWM01000002">
    <property type="protein sequence ID" value="MUI12523.1"/>
    <property type="molecule type" value="Genomic_DNA"/>
</dbReference>
<dbReference type="PROSITE" id="PS00758">
    <property type="entry name" value="ARGE_DAPE_CPG2_1"/>
    <property type="match status" value="1"/>
</dbReference>
<evidence type="ECO:0000256" key="1">
    <source>
        <dbReference type="ARBA" id="ARBA00001947"/>
    </source>
</evidence>
<dbReference type="InterPro" id="IPR002933">
    <property type="entry name" value="Peptidase_M20"/>
</dbReference>
<evidence type="ECO:0000313" key="8">
    <source>
        <dbReference type="EMBL" id="MUI12523.1"/>
    </source>
</evidence>
<keyword evidence="6" id="KW-0732">Signal</keyword>
<name>A0A6I3XE63_9BURK</name>
<sequence length="409" mass="42338">MRKLAAGISLALATLGATPGTASANPALLKQAEAQQPAALALLEKLVNIDSGTFNAKGLDAVGAIAAAELARQGFRIEKLPASPAAGHNLVATRSGTGKGRVLLVAHMDTVFADGTAAKRPFRVEGRRAYGPGIMDDKGGIVIAIGAGRLLTGADFGKLTILLNTNEETGSEGTRALIERLAREHDVAFNLEPGRAADGLVVARKGSGEIELEVTGKASHAGVAPKQGVNAALEAAHQVVQLSRLGDDGRETTVSWTVIRGGDRSNVIPDHAKATADVRVKTPDEFDRVERDLRRIAANQLVPDARVALALKRGFPPMPPSPVTDGLARKAAAVYAEIGRKLTLESTGGAADASLVFAAGVPTLDGLGIVGGGIHTADEYAEVDSIAPRIYLLARLIQEYGRPGAATKP</sequence>
<evidence type="ECO:0000313" key="9">
    <source>
        <dbReference type="Proteomes" id="UP000431684"/>
    </source>
</evidence>
<comment type="caution">
    <text evidence="8">The sequence shown here is derived from an EMBL/GenBank/DDBJ whole genome shotgun (WGS) entry which is preliminary data.</text>
</comment>
<dbReference type="PANTHER" id="PTHR43808:SF10">
    <property type="entry name" value="BLL3749 PROTEIN"/>
    <property type="match status" value="1"/>
</dbReference>
<accession>A0A6I3XE63</accession>
<proteinExistence type="predicted"/>
<dbReference type="PIRSF" id="PIRSF037238">
    <property type="entry name" value="Carboxypeptidase_G2"/>
    <property type="match status" value="1"/>
</dbReference>
<feature type="active site" evidence="5">
    <location>
        <position position="109"/>
    </location>
</feature>
<dbReference type="GO" id="GO:0046872">
    <property type="term" value="F:metal ion binding"/>
    <property type="evidence" value="ECO:0007669"/>
    <property type="project" value="UniProtKB-KW"/>
</dbReference>
<dbReference type="AlphaFoldDB" id="A0A6I3XE63"/>
<dbReference type="Proteomes" id="UP000431684">
    <property type="component" value="Unassembled WGS sequence"/>
</dbReference>
<dbReference type="CDD" id="cd03885">
    <property type="entry name" value="M20_CPDG2"/>
    <property type="match status" value="1"/>
</dbReference>
<comment type="cofactor">
    <cofactor evidence="1">
        <name>Zn(2+)</name>
        <dbReference type="ChEBI" id="CHEBI:29105"/>
    </cofactor>
</comment>
<reference evidence="8 9" key="1">
    <citation type="submission" date="2019-11" db="EMBL/GenBank/DDBJ databases">
        <title>Draft Genome Sequences of Six Type Strains of the Genus Massilia.</title>
        <authorList>
            <person name="Miess H."/>
            <person name="Frediansyah A."/>
            <person name="Goeker M."/>
            <person name="Gross H."/>
        </authorList>
    </citation>
    <scope>NUCLEOTIDE SEQUENCE [LARGE SCALE GENOMIC DNA]</scope>
    <source>
        <strain evidence="8 9">DSM 17513</strain>
    </source>
</reference>
<dbReference type="InterPro" id="IPR011650">
    <property type="entry name" value="Peptidase_M20_dimer"/>
</dbReference>
<keyword evidence="3 8" id="KW-0378">Hydrolase</keyword>
<feature type="domain" description="Peptidase M20 dimerisation" evidence="7">
    <location>
        <begin position="202"/>
        <end position="303"/>
    </location>
</feature>
<protein>
    <submittedName>
        <fullName evidence="8">M20/M25/M40 family metallo-hydrolase</fullName>
    </submittedName>
</protein>
<dbReference type="SUPFAM" id="SSF55031">
    <property type="entry name" value="Bacterial exopeptidase dimerisation domain"/>
    <property type="match status" value="1"/>
</dbReference>
<dbReference type="Pfam" id="PF01546">
    <property type="entry name" value="Peptidase_M20"/>
    <property type="match status" value="1"/>
</dbReference>
<dbReference type="InterPro" id="IPR050072">
    <property type="entry name" value="Peptidase_M20A"/>
</dbReference>
<evidence type="ECO:0000256" key="3">
    <source>
        <dbReference type="ARBA" id="ARBA00022801"/>
    </source>
</evidence>
<dbReference type="Pfam" id="PF07687">
    <property type="entry name" value="M20_dimer"/>
    <property type="match status" value="1"/>
</dbReference>
<evidence type="ECO:0000256" key="4">
    <source>
        <dbReference type="ARBA" id="ARBA00022833"/>
    </source>
</evidence>
<dbReference type="InterPro" id="IPR017150">
    <property type="entry name" value="Pept_M20_glutamate_carboxypep"/>
</dbReference>
<dbReference type="Gene3D" id="3.40.630.10">
    <property type="entry name" value="Zn peptidases"/>
    <property type="match status" value="1"/>
</dbReference>
<evidence type="ECO:0000256" key="6">
    <source>
        <dbReference type="SAM" id="SignalP"/>
    </source>
</evidence>
<dbReference type="RefSeq" id="WP_155708456.1">
    <property type="nucleotide sequence ID" value="NZ_BMWU01000028.1"/>
</dbReference>
<dbReference type="PANTHER" id="PTHR43808">
    <property type="entry name" value="ACETYLORNITHINE DEACETYLASE"/>
    <property type="match status" value="1"/>
</dbReference>
<feature type="chain" id="PRO_5026354236" evidence="6">
    <location>
        <begin position="25"/>
        <end position="409"/>
    </location>
</feature>
<organism evidence="8 9">
    <name type="scientific">Pseudoduganella dura</name>
    <dbReference type="NCBI Taxonomy" id="321982"/>
    <lineage>
        <taxon>Bacteria</taxon>
        <taxon>Pseudomonadati</taxon>
        <taxon>Pseudomonadota</taxon>
        <taxon>Betaproteobacteria</taxon>
        <taxon>Burkholderiales</taxon>
        <taxon>Oxalobacteraceae</taxon>
        <taxon>Telluria group</taxon>
        <taxon>Pseudoduganella</taxon>
    </lineage>
</organism>
<dbReference type="SUPFAM" id="SSF53187">
    <property type="entry name" value="Zn-dependent exopeptidases"/>
    <property type="match status" value="1"/>
</dbReference>
<dbReference type="Gene3D" id="3.30.70.360">
    <property type="match status" value="1"/>
</dbReference>
<feature type="signal peptide" evidence="6">
    <location>
        <begin position="1"/>
        <end position="24"/>
    </location>
</feature>
<evidence type="ECO:0000259" key="7">
    <source>
        <dbReference type="Pfam" id="PF07687"/>
    </source>
</evidence>
<dbReference type="InterPro" id="IPR001261">
    <property type="entry name" value="ArgE/DapE_CS"/>
</dbReference>
<dbReference type="NCBIfam" id="NF004788">
    <property type="entry name" value="PRK06133.1"/>
    <property type="match status" value="1"/>
</dbReference>
<dbReference type="GO" id="GO:0016787">
    <property type="term" value="F:hydrolase activity"/>
    <property type="evidence" value="ECO:0007669"/>
    <property type="project" value="UniProtKB-KW"/>
</dbReference>
<keyword evidence="4" id="KW-0862">Zinc</keyword>
<keyword evidence="9" id="KW-1185">Reference proteome</keyword>
<gene>
    <name evidence="8" type="ORF">GJV26_08575</name>
</gene>
<evidence type="ECO:0000256" key="2">
    <source>
        <dbReference type="ARBA" id="ARBA00022723"/>
    </source>
</evidence>
<evidence type="ECO:0000256" key="5">
    <source>
        <dbReference type="PIRSR" id="PIRSR037238-1"/>
    </source>
</evidence>
<feature type="active site" description="Proton acceptor" evidence="5">
    <location>
        <position position="167"/>
    </location>
</feature>
<dbReference type="OrthoDB" id="9776600at2"/>